<dbReference type="Gene3D" id="3.40.50.1240">
    <property type="entry name" value="Phosphoglycerate mutase-like"/>
    <property type="match status" value="1"/>
</dbReference>
<dbReference type="InterPro" id="IPR013078">
    <property type="entry name" value="His_Pase_superF_clade-1"/>
</dbReference>
<dbReference type="CDD" id="cd07067">
    <property type="entry name" value="HP_PGM_like"/>
    <property type="match status" value="1"/>
</dbReference>
<dbReference type="AlphaFoldDB" id="A0A366DKZ1"/>
<gene>
    <name evidence="2" type="ORF">DFR74_105152</name>
</gene>
<name>A0A366DKZ1_9NOCA</name>
<feature type="region of interest" description="Disordered" evidence="1">
    <location>
        <begin position="144"/>
        <end position="308"/>
    </location>
</feature>
<evidence type="ECO:0000313" key="2">
    <source>
        <dbReference type="EMBL" id="RBO90750.1"/>
    </source>
</evidence>
<comment type="caution">
    <text evidence="2">The sequence shown here is derived from an EMBL/GenBank/DDBJ whole genome shotgun (WGS) entry which is preliminary data.</text>
</comment>
<dbReference type="EMBL" id="QNRE01000005">
    <property type="protein sequence ID" value="RBO90750.1"/>
    <property type="molecule type" value="Genomic_DNA"/>
</dbReference>
<dbReference type="Pfam" id="PF00300">
    <property type="entry name" value="His_Phos_1"/>
    <property type="match status" value="1"/>
</dbReference>
<dbReference type="Proteomes" id="UP000252586">
    <property type="component" value="Unassembled WGS sequence"/>
</dbReference>
<dbReference type="GO" id="GO:0005737">
    <property type="term" value="C:cytoplasm"/>
    <property type="evidence" value="ECO:0007669"/>
    <property type="project" value="TreeGrafter"/>
</dbReference>
<feature type="compositionally biased region" description="Low complexity" evidence="1">
    <location>
        <begin position="25"/>
        <end position="62"/>
    </location>
</feature>
<dbReference type="PANTHER" id="PTHR48100:SF51">
    <property type="entry name" value="PHOSPHOGLYCERATE MUTASE"/>
    <property type="match status" value="1"/>
</dbReference>
<organism evidence="2 3">
    <name type="scientific">Nocardia puris</name>
    <dbReference type="NCBI Taxonomy" id="208602"/>
    <lineage>
        <taxon>Bacteria</taxon>
        <taxon>Bacillati</taxon>
        <taxon>Actinomycetota</taxon>
        <taxon>Actinomycetes</taxon>
        <taxon>Mycobacteriales</taxon>
        <taxon>Nocardiaceae</taxon>
        <taxon>Nocardia</taxon>
    </lineage>
</organism>
<accession>A0A366DKZ1</accession>
<dbReference type="PANTHER" id="PTHR48100">
    <property type="entry name" value="BROAD-SPECIFICITY PHOSPHATASE YOR283W-RELATED"/>
    <property type="match status" value="1"/>
</dbReference>
<dbReference type="SMART" id="SM00855">
    <property type="entry name" value="PGAM"/>
    <property type="match status" value="1"/>
</dbReference>
<proteinExistence type="predicted"/>
<protein>
    <submittedName>
        <fullName evidence="2">Broad specificity phosphatase PhoE</fullName>
    </submittedName>
</protein>
<feature type="compositionally biased region" description="Low complexity" evidence="1">
    <location>
        <begin position="217"/>
        <end position="235"/>
    </location>
</feature>
<evidence type="ECO:0000256" key="1">
    <source>
        <dbReference type="SAM" id="MobiDB-lite"/>
    </source>
</evidence>
<feature type="compositionally biased region" description="Low complexity" evidence="1">
    <location>
        <begin position="147"/>
        <end position="210"/>
    </location>
</feature>
<feature type="compositionally biased region" description="Low complexity" evidence="1">
    <location>
        <begin position="70"/>
        <end position="87"/>
    </location>
</feature>
<keyword evidence="3" id="KW-1185">Reference proteome</keyword>
<evidence type="ECO:0000313" key="3">
    <source>
        <dbReference type="Proteomes" id="UP000252586"/>
    </source>
</evidence>
<dbReference type="InterPro" id="IPR050275">
    <property type="entry name" value="PGM_Phosphatase"/>
</dbReference>
<dbReference type="SUPFAM" id="SSF53254">
    <property type="entry name" value="Phosphoglycerate mutase-like"/>
    <property type="match status" value="1"/>
</dbReference>
<dbReference type="STRING" id="1210090.GCA_001613185_01730"/>
<reference evidence="2 3" key="1">
    <citation type="submission" date="2018-06" db="EMBL/GenBank/DDBJ databases">
        <title>Genomic Encyclopedia of Type Strains, Phase IV (KMG-IV): sequencing the most valuable type-strain genomes for metagenomic binning, comparative biology and taxonomic classification.</title>
        <authorList>
            <person name="Goeker M."/>
        </authorList>
    </citation>
    <scope>NUCLEOTIDE SEQUENCE [LARGE SCALE GENOMIC DNA]</scope>
    <source>
        <strain evidence="2 3">DSM 44599</strain>
    </source>
</reference>
<dbReference type="InterPro" id="IPR029033">
    <property type="entry name" value="His_PPase_superfam"/>
</dbReference>
<sequence>MTSDLDNPDAGAPTPAPTPKKTPKRTAPAEAAATATKASEPAASKPAGSDDAAPADTSAASAGTQAGDTVVPAAKAAGTAASPAAEPVTDKRDETPAVAAPKSAKSSAGSKAKRSPKTNAPSTAPVAGSVVADIAGVTTSPADVVESTSAAADSSATANAATSSATSSAAASSATGSAGAIADPAAHNPAAVPAAGETAAAETPAAAGEPAADKVSATTPAAAEVPAAAERPVPTSDRGDSNPATEPDNTGAAPVAAAAARHSAEVPAGDDQGDESTDSTPDALPVEKSAPKTSSTTATPREDDDFPEVDAGVETIVHVLRHGEVHNPNGILYGRLPGFGLSVAGRAQAGAVARALSDHDLALVIASPLQRAQETAAPIAGEHGLIVRTDENLIEAGNTFEGLRVSVGDGALRKPRHWWKLRDPFTPSWGEPYLQIAHRMLAAVNKARVEAAGREAVLVSHQLPVWTLRRFLQGQRLWHDPRHRQCSLASLTSLVYQGDTLVDIVYSEPAGGSDPTVHGA</sequence>
<dbReference type="GO" id="GO:0016791">
    <property type="term" value="F:phosphatase activity"/>
    <property type="evidence" value="ECO:0007669"/>
    <property type="project" value="TreeGrafter"/>
</dbReference>
<feature type="compositionally biased region" description="Low complexity" evidence="1">
    <location>
        <begin position="252"/>
        <end position="267"/>
    </location>
</feature>
<feature type="compositionally biased region" description="Low complexity" evidence="1">
    <location>
        <begin position="96"/>
        <end position="110"/>
    </location>
</feature>
<feature type="region of interest" description="Disordered" evidence="1">
    <location>
        <begin position="1"/>
        <end position="128"/>
    </location>
</feature>